<name>A0A074JHZ7_9RHOB</name>
<proteinExistence type="predicted"/>
<gene>
    <name evidence="1" type="ORF">DT23_17875</name>
</gene>
<protein>
    <submittedName>
        <fullName evidence="1">Uncharacterized protein</fullName>
    </submittedName>
</protein>
<sequence>MDWLHLNSNPQFRRDIVADENARTFPNIRCDLGFVEEMRLNFGIVRETPGMEITFAA</sequence>
<dbReference type="Proteomes" id="UP000027471">
    <property type="component" value="Unassembled WGS sequence"/>
</dbReference>
<dbReference type="EMBL" id="AUNB01000053">
    <property type="protein sequence ID" value="KEO55213.1"/>
    <property type="molecule type" value="Genomic_DNA"/>
</dbReference>
<dbReference type="RefSeq" id="WP_156023973.1">
    <property type="nucleotide sequence ID" value="NZ_AUNB01000053.1"/>
</dbReference>
<accession>A0A074JHZ7</accession>
<organism evidence="1 2">
    <name type="scientific">Thioclava indica</name>
    <dbReference type="NCBI Taxonomy" id="1353528"/>
    <lineage>
        <taxon>Bacteria</taxon>
        <taxon>Pseudomonadati</taxon>
        <taxon>Pseudomonadota</taxon>
        <taxon>Alphaproteobacteria</taxon>
        <taxon>Rhodobacterales</taxon>
        <taxon>Paracoccaceae</taxon>
        <taxon>Thioclava</taxon>
    </lineage>
</organism>
<dbReference type="AlphaFoldDB" id="A0A074JHZ7"/>
<reference evidence="1 2" key="1">
    <citation type="journal article" date="2015" name="Antonie Van Leeuwenhoek">
        <title>Thioclava indica sp. nov., isolated from surface seawater of the Indian Ocean.</title>
        <authorList>
            <person name="Liu Y."/>
            <person name="Lai Q."/>
            <person name="Du J."/>
            <person name="Xu H."/>
            <person name="Jiang L."/>
            <person name="Shao Z."/>
        </authorList>
    </citation>
    <scope>NUCLEOTIDE SEQUENCE [LARGE SCALE GENOMIC DNA]</scope>
    <source>
        <strain evidence="1 2">DT23-4</strain>
    </source>
</reference>
<evidence type="ECO:0000313" key="1">
    <source>
        <dbReference type="EMBL" id="KEO55213.1"/>
    </source>
</evidence>
<keyword evidence="2" id="KW-1185">Reference proteome</keyword>
<evidence type="ECO:0000313" key="2">
    <source>
        <dbReference type="Proteomes" id="UP000027471"/>
    </source>
</evidence>
<comment type="caution">
    <text evidence="1">The sequence shown here is derived from an EMBL/GenBank/DDBJ whole genome shotgun (WGS) entry which is preliminary data.</text>
</comment>